<dbReference type="RefSeq" id="WP_092644645.1">
    <property type="nucleotide sequence ID" value="NZ_FNPX01000005.1"/>
</dbReference>
<reference evidence="3" key="1">
    <citation type="submission" date="2016-10" db="EMBL/GenBank/DDBJ databases">
        <authorList>
            <person name="Varghese N."/>
            <person name="Submissions S."/>
        </authorList>
    </citation>
    <scope>NUCLEOTIDE SEQUENCE [LARGE SCALE GENOMIC DNA]</scope>
    <source>
        <strain evidence="3">DSM 100420</strain>
    </source>
</reference>
<evidence type="ECO:0000256" key="1">
    <source>
        <dbReference type="SAM" id="Phobius"/>
    </source>
</evidence>
<keyword evidence="1" id="KW-1133">Transmembrane helix</keyword>
<keyword evidence="1" id="KW-0472">Membrane</keyword>
<keyword evidence="1" id="KW-0812">Transmembrane</keyword>
<dbReference type="STRING" id="1244108.SAMN05444004_105146"/>
<feature type="transmembrane region" description="Helical" evidence="1">
    <location>
        <begin position="34"/>
        <end position="54"/>
    </location>
</feature>
<dbReference type="Proteomes" id="UP000198914">
    <property type="component" value="Unassembled WGS sequence"/>
</dbReference>
<protein>
    <submittedName>
        <fullName evidence="2">Uncharacterized protein</fullName>
    </submittedName>
</protein>
<dbReference type="OrthoDB" id="7659261at2"/>
<proteinExistence type="predicted"/>
<accession>A0A1H3PT94</accession>
<dbReference type="EMBL" id="FNPX01000005">
    <property type="protein sequence ID" value="SDZ04158.1"/>
    <property type="molecule type" value="Genomic_DNA"/>
</dbReference>
<dbReference type="AlphaFoldDB" id="A0A1H3PT94"/>
<gene>
    <name evidence="2" type="ORF">SAMN05444004_105146</name>
</gene>
<name>A0A1H3PT94_9RHOB</name>
<evidence type="ECO:0000313" key="3">
    <source>
        <dbReference type="Proteomes" id="UP000198914"/>
    </source>
</evidence>
<sequence>MMNNVGLPGLLLIIVWVVNVVAFWKLLPRAGMSSYWAITTIFPLFAAILFWVIAFKRWPNDPV</sequence>
<keyword evidence="3" id="KW-1185">Reference proteome</keyword>
<evidence type="ECO:0000313" key="2">
    <source>
        <dbReference type="EMBL" id="SDZ04158.1"/>
    </source>
</evidence>
<feature type="transmembrane region" description="Helical" evidence="1">
    <location>
        <begin position="6"/>
        <end position="27"/>
    </location>
</feature>
<organism evidence="2 3">
    <name type="scientific">Jannaschia faecimaris</name>
    <dbReference type="NCBI Taxonomy" id="1244108"/>
    <lineage>
        <taxon>Bacteria</taxon>
        <taxon>Pseudomonadati</taxon>
        <taxon>Pseudomonadota</taxon>
        <taxon>Alphaproteobacteria</taxon>
        <taxon>Rhodobacterales</taxon>
        <taxon>Roseobacteraceae</taxon>
        <taxon>Jannaschia</taxon>
    </lineage>
</organism>